<evidence type="ECO:0000313" key="2">
    <source>
        <dbReference type="Proteomes" id="UP000007037"/>
    </source>
</evidence>
<evidence type="ECO:0000313" key="1">
    <source>
        <dbReference type="EMBL" id="AAS72005.1"/>
    </source>
</evidence>
<organism evidence="1 2">
    <name type="scientific">Leptospira interrogans serogroup Icterohaemorrhagiae serovar copenhageni (strain Fiocruz L1-130)</name>
    <dbReference type="NCBI Taxonomy" id="267671"/>
    <lineage>
        <taxon>Bacteria</taxon>
        <taxon>Pseudomonadati</taxon>
        <taxon>Spirochaetota</taxon>
        <taxon>Spirochaetia</taxon>
        <taxon>Leptospirales</taxon>
        <taxon>Leptospiraceae</taxon>
        <taxon>Leptospira</taxon>
    </lineage>
</organism>
<reference evidence="1 2" key="1">
    <citation type="journal article" date="2004" name="J. Bacteriol.">
        <title>Comparative genomics of two Leptospira interrogans serovars reveals novel insights into physiology and pathogenesis.</title>
        <authorList>
            <person name="Nascimento A.L."/>
            <person name="Ko A.I."/>
            <person name="Martins E.A."/>
            <person name="Monteiro-Vitorello C.B."/>
            <person name="Ho P.L."/>
            <person name="Haake D.A."/>
            <person name="Verjovski-Almeida S."/>
            <person name="Hartskeerl R.A."/>
            <person name="Marques M.V."/>
            <person name="Oliveira M.C."/>
            <person name="Menck C.F."/>
            <person name="Leite L.C."/>
            <person name="Carrer H."/>
            <person name="Coutinho L.L."/>
            <person name="Degrave W.M."/>
            <person name="Dellagostin O.A."/>
            <person name="El-Dorry H."/>
            <person name="Ferro E.S."/>
            <person name="Ferro M.I."/>
            <person name="Furlan L.R."/>
            <person name="Gamberini M."/>
            <person name="Giglioti E.A."/>
            <person name="Goes-Neto A."/>
            <person name="Goldman G.H."/>
            <person name="Goldman M.H."/>
            <person name="Harakava R."/>
            <person name="Jeronimo S.M."/>
            <person name="Junqueira-De-Azevedo I.L."/>
            <person name="Kimura E.T."/>
            <person name="Kuramae E.E."/>
            <person name="Lemos E.G."/>
            <person name="Lemos M.V."/>
            <person name="Marino C.L."/>
            <person name="Nunes L.R."/>
            <person name="De Oliveira R.C."/>
            <person name="Pereira G.G."/>
            <person name="Reis M.S."/>
            <person name="Schriefer A."/>
            <person name="Siqueira W.J."/>
            <person name="Sommer P."/>
            <person name="Tsai S.M."/>
            <person name="Simpson A.J."/>
            <person name="Ferro J.A."/>
            <person name="Camargo L.E."/>
            <person name="Kitajima J.P."/>
            <person name="Setubal J.C."/>
            <person name="Van Sluys M.A."/>
        </authorList>
    </citation>
    <scope>NUCLEOTIDE SEQUENCE [LARGE SCALE GENOMIC DNA]</scope>
    <source>
        <strain evidence="1 2">Fiocruz L1-130</strain>
    </source>
</reference>
<dbReference type="EMBL" id="AE016823">
    <property type="protein sequence ID" value="AAS72005.1"/>
    <property type="molecule type" value="Genomic_DNA"/>
</dbReference>
<dbReference type="AlphaFoldDB" id="Q72LT4"/>
<protein>
    <submittedName>
        <fullName evidence="1">Uncharacterized protein</fullName>
    </submittedName>
</protein>
<dbReference type="AntiFam" id="ANF00051">
    <property type="entry name" value="Translation of DNA tandem repeat"/>
</dbReference>
<dbReference type="KEGG" id="lic:LIC_13466"/>
<proteinExistence type="predicted"/>
<accession>Q72LT4</accession>
<gene>
    <name evidence="1" type="ordered locus">LIC_13466</name>
</gene>
<dbReference type="Proteomes" id="UP000007037">
    <property type="component" value="Chromosome I"/>
</dbReference>
<name>Q72LT4_LEPIC</name>
<dbReference type="HOGENOM" id="CLU_2770857_0_0_12"/>
<sequence length="69" mass="7987">MNVETPADHNLTNNSKIIRTHTFRKFFLVFLCRTCVRVVNSNFKVLLYTEENFAGRGTRPLRSLASLLD</sequence>